<accession>A0A1X0P090</accession>
<evidence type="ECO:0000313" key="1">
    <source>
        <dbReference type="EMBL" id="ORC90335.1"/>
    </source>
</evidence>
<dbReference type="SUPFAM" id="SSF50911">
    <property type="entry name" value="Mannose 6-phosphate receptor domain"/>
    <property type="match status" value="1"/>
</dbReference>
<dbReference type="EMBL" id="NBCO01000008">
    <property type="protein sequence ID" value="ORC90335.1"/>
    <property type="molecule type" value="Genomic_DNA"/>
</dbReference>
<dbReference type="VEuPathDB" id="TriTrypDB:TM35_000081330"/>
<evidence type="ECO:0000313" key="2">
    <source>
        <dbReference type="Proteomes" id="UP000192257"/>
    </source>
</evidence>
<reference evidence="1 2" key="1">
    <citation type="submission" date="2017-03" db="EMBL/GenBank/DDBJ databases">
        <title>An alternative strategy for trypanosome survival in the mammalian bloodstream revealed through genome and transcriptome analysis of the ubiquitous bovine parasite Trypanosoma (Megatrypanum) theileri.</title>
        <authorList>
            <person name="Kelly S."/>
            <person name="Ivens A."/>
            <person name="Mott A."/>
            <person name="O'Neill E."/>
            <person name="Emms D."/>
            <person name="Macleod O."/>
            <person name="Voorheis P."/>
            <person name="Matthews J."/>
            <person name="Matthews K."/>
            <person name="Carrington M."/>
        </authorList>
    </citation>
    <scope>NUCLEOTIDE SEQUENCE [LARGE SCALE GENOMIC DNA]</scope>
    <source>
        <strain evidence="1">Edinburgh</strain>
    </source>
</reference>
<dbReference type="AlphaFoldDB" id="A0A1X0P090"/>
<keyword evidence="2" id="KW-1185">Reference proteome</keyword>
<dbReference type="InterPro" id="IPR009011">
    <property type="entry name" value="Man6P_isomerase_rcpt-bd_dom_sf"/>
</dbReference>
<protein>
    <submittedName>
        <fullName evidence="1">Uncharacterized protein</fullName>
    </submittedName>
</protein>
<organism evidence="1 2">
    <name type="scientific">Trypanosoma theileri</name>
    <dbReference type="NCBI Taxonomy" id="67003"/>
    <lineage>
        <taxon>Eukaryota</taxon>
        <taxon>Discoba</taxon>
        <taxon>Euglenozoa</taxon>
        <taxon>Kinetoplastea</taxon>
        <taxon>Metakinetoplastina</taxon>
        <taxon>Trypanosomatida</taxon>
        <taxon>Trypanosomatidae</taxon>
        <taxon>Trypanosoma</taxon>
    </lineage>
</organism>
<dbReference type="Proteomes" id="UP000192257">
    <property type="component" value="Unassembled WGS sequence"/>
</dbReference>
<dbReference type="GeneID" id="39983778"/>
<name>A0A1X0P090_9TRYP</name>
<sequence length="347" mass="40230">MPPSLITISLALHLVLLLLLQHFTTIIIITATATELNAFTVVVVKESAVETLRRAPVGAVLQLPPYKVRLSSNWTVVERSVWSGEAAEENEEEGQLLHCRLPLPQMAEDVVRLEEEYVQRHESRTSADIWLWLMRLTQSDGCIFGDGEGPLTGVSEWYLLCPKGELRKMNRTAMTTLFGNSSSFQTERSLRRFIRQTRGERMRSRSGSSSGSDNKWSFVIGAYRNHITRPRWNSKRRVWELIYPSKRICNVSMTSSQEEEDDEEEVSIFRKDNDELLTKKFDKVERWESVIRFYCSEKRKNDHVQHWSITEVRQACLHEILFHSPVVCEWERELVNLHVNPIPCVSI</sequence>
<comment type="caution">
    <text evidence="1">The sequence shown here is derived from an EMBL/GenBank/DDBJ whole genome shotgun (WGS) entry which is preliminary data.</text>
</comment>
<dbReference type="RefSeq" id="XP_028884401.1">
    <property type="nucleotide sequence ID" value="XM_029023998.1"/>
</dbReference>
<dbReference type="OrthoDB" id="271467at2759"/>
<proteinExistence type="predicted"/>
<gene>
    <name evidence="1" type="ORF">TM35_000081330</name>
</gene>